<dbReference type="PANTHER" id="PTHR22950:SF460">
    <property type="entry name" value="PROTON-COUPLED AMINO ACID TRANSPORTER 4-LIKE PROTEIN"/>
    <property type="match status" value="1"/>
</dbReference>
<evidence type="ECO:0000259" key="6">
    <source>
        <dbReference type="Pfam" id="PF01490"/>
    </source>
</evidence>
<gene>
    <name evidence="7" type="ORF">TBIB3V08_LOCUS7512</name>
</gene>
<feature type="domain" description="Amino acid transporter transmembrane" evidence="6">
    <location>
        <begin position="85"/>
        <end position="358"/>
    </location>
</feature>
<evidence type="ECO:0000313" key="7">
    <source>
        <dbReference type="EMBL" id="CAD7445154.1"/>
    </source>
</evidence>
<dbReference type="GO" id="GO:0015179">
    <property type="term" value="F:L-amino acid transmembrane transporter activity"/>
    <property type="evidence" value="ECO:0007669"/>
    <property type="project" value="TreeGrafter"/>
</dbReference>
<feature type="transmembrane region" description="Helical" evidence="5">
    <location>
        <begin position="117"/>
        <end position="138"/>
    </location>
</feature>
<feature type="domain" description="Amino acid transporter transmembrane" evidence="6">
    <location>
        <begin position="509"/>
        <end position="581"/>
    </location>
</feature>
<keyword evidence="3 5" id="KW-1133">Transmembrane helix</keyword>
<feature type="transmembrane region" description="Helical" evidence="5">
    <location>
        <begin position="314"/>
        <end position="339"/>
    </location>
</feature>
<evidence type="ECO:0000256" key="5">
    <source>
        <dbReference type="SAM" id="Phobius"/>
    </source>
</evidence>
<dbReference type="PANTHER" id="PTHR22950">
    <property type="entry name" value="AMINO ACID TRANSPORTER"/>
    <property type="match status" value="1"/>
</dbReference>
<evidence type="ECO:0000256" key="1">
    <source>
        <dbReference type="ARBA" id="ARBA00004141"/>
    </source>
</evidence>
<dbReference type="AlphaFoldDB" id="A0A7R9F1V6"/>
<feature type="transmembrane region" description="Helical" evidence="5">
    <location>
        <begin position="181"/>
        <end position="199"/>
    </location>
</feature>
<keyword evidence="2 5" id="KW-0812">Transmembrane</keyword>
<dbReference type="Pfam" id="PF01490">
    <property type="entry name" value="Aa_trans"/>
    <property type="match status" value="2"/>
</dbReference>
<proteinExistence type="predicted"/>
<organism evidence="7">
    <name type="scientific">Timema bartmani</name>
    <dbReference type="NCBI Taxonomy" id="61472"/>
    <lineage>
        <taxon>Eukaryota</taxon>
        <taxon>Metazoa</taxon>
        <taxon>Ecdysozoa</taxon>
        <taxon>Arthropoda</taxon>
        <taxon>Hexapoda</taxon>
        <taxon>Insecta</taxon>
        <taxon>Pterygota</taxon>
        <taxon>Neoptera</taxon>
        <taxon>Polyneoptera</taxon>
        <taxon>Phasmatodea</taxon>
        <taxon>Timematodea</taxon>
        <taxon>Timematoidea</taxon>
        <taxon>Timematidae</taxon>
        <taxon>Timema</taxon>
    </lineage>
</organism>
<accession>A0A7R9F1V6</accession>
<feature type="transmembrane region" description="Helical" evidence="5">
    <location>
        <begin position="284"/>
        <end position="302"/>
    </location>
</feature>
<feature type="transmembrane region" description="Helical" evidence="5">
    <location>
        <begin position="91"/>
        <end position="111"/>
    </location>
</feature>
<feature type="transmembrane region" description="Helical" evidence="5">
    <location>
        <begin position="247"/>
        <end position="264"/>
    </location>
</feature>
<name>A0A7R9F1V6_9NEOP</name>
<dbReference type="EMBL" id="OD567120">
    <property type="protein sequence ID" value="CAD7445154.1"/>
    <property type="molecule type" value="Genomic_DNA"/>
</dbReference>
<keyword evidence="4 5" id="KW-0472">Membrane</keyword>
<sequence length="593" mass="65663">MTYKFRATTKTSSSFQTPTQTINSVDTVLHLVATTFFQCGQYKCETNGVPVTALVGSTTPLVEKLAPEDEEMGYNPFEHRKLSHPTSDMDTLIHLLKGSLGSGILAMPLAFYNSGLLFGVLATFVIGFICTYCVHVLVKCAHILCRRTQVPSLGFAEIAEAAFLAGPPAVQRLSGVASATINWFLGIDLLGCCCVYIVFVAKNLKQVVDFYTDDHWDLRIYMVLMMPVLIAINMVRNLKYLAPLSMIANLLIATGLAITFYYIFSDMPALETRPNFSTWHQLPLFFGTAIFALEGIGVVMPLENNMKTPTHFVGCPGVLNIGMFVVVTLYTSVGFFGYLKYGDETKGSITLNLPTEEVHTPQSSLCDIHHKLIFKTSAQAYLRLQLPLKSHLLRIPPQSPLCDIHHKLTSYDIHHNLPSFDIHHKLTSCDIHHKLIFKTSSTSSSLSTTSTTISPLENTPTIFPLRHPPQSHLRKAKQGSLPMHEVCLYQFLQVVAFLLNTTPHKTNRVGIAAAIPNLGPFISLVGAVCLSTLGIMFPAIIELVTFWEDPGLGRFNWVLWKNLAIILFGVLGFVTGTYSSIDEIVREFGTNIE</sequence>
<protein>
    <recommendedName>
        <fullName evidence="6">Amino acid transporter transmembrane domain-containing protein</fullName>
    </recommendedName>
</protein>
<reference evidence="7" key="1">
    <citation type="submission" date="2020-11" db="EMBL/GenBank/DDBJ databases">
        <authorList>
            <person name="Tran Van P."/>
        </authorList>
    </citation>
    <scope>NUCLEOTIDE SEQUENCE</scope>
</reference>
<feature type="transmembrane region" description="Helical" evidence="5">
    <location>
        <begin position="521"/>
        <end position="547"/>
    </location>
</feature>
<dbReference type="GO" id="GO:0005774">
    <property type="term" value="C:vacuolar membrane"/>
    <property type="evidence" value="ECO:0007669"/>
    <property type="project" value="TreeGrafter"/>
</dbReference>
<evidence type="ECO:0000256" key="4">
    <source>
        <dbReference type="ARBA" id="ARBA00023136"/>
    </source>
</evidence>
<dbReference type="InterPro" id="IPR013057">
    <property type="entry name" value="AA_transpt_TM"/>
</dbReference>
<feature type="transmembrane region" description="Helical" evidence="5">
    <location>
        <begin position="559"/>
        <end position="581"/>
    </location>
</feature>
<feature type="transmembrane region" description="Helical" evidence="5">
    <location>
        <begin position="219"/>
        <end position="235"/>
    </location>
</feature>
<evidence type="ECO:0000256" key="3">
    <source>
        <dbReference type="ARBA" id="ARBA00022989"/>
    </source>
</evidence>
<comment type="subcellular location">
    <subcellularLocation>
        <location evidence="1">Membrane</location>
        <topology evidence="1">Multi-pass membrane protein</topology>
    </subcellularLocation>
</comment>
<evidence type="ECO:0000256" key="2">
    <source>
        <dbReference type="ARBA" id="ARBA00022692"/>
    </source>
</evidence>